<organism evidence="1 2">
    <name type="scientific">Catellatospora aurea</name>
    <dbReference type="NCBI Taxonomy" id="1337874"/>
    <lineage>
        <taxon>Bacteria</taxon>
        <taxon>Bacillati</taxon>
        <taxon>Actinomycetota</taxon>
        <taxon>Actinomycetes</taxon>
        <taxon>Micromonosporales</taxon>
        <taxon>Micromonosporaceae</taxon>
        <taxon>Catellatospora</taxon>
    </lineage>
</organism>
<name>A0ABW2H9X5_9ACTN</name>
<evidence type="ECO:0000313" key="2">
    <source>
        <dbReference type="Proteomes" id="UP001596392"/>
    </source>
</evidence>
<evidence type="ECO:0000313" key="1">
    <source>
        <dbReference type="EMBL" id="MFC7247138.1"/>
    </source>
</evidence>
<keyword evidence="2" id="KW-1185">Reference proteome</keyword>
<protein>
    <submittedName>
        <fullName evidence="1">Uncharacterized protein</fullName>
    </submittedName>
</protein>
<dbReference type="Proteomes" id="UP001596392">
    <property type="component" value="Unassembled WGS sequence"/>
</dbReference>
<comment type="caution">
    <text evidence="1">The sequence shown here is derived from an EMBL/GenBank/DDBJ whole genome shotgun (WGS) entry which is preliminary data.</text>
</comment>
<accession>A0ABW2H9X5</accession>
<dbReference type="EMBL" id="JBHTAC010000050">
    <property type="protein sequence ID" value="MFC7247138.1"/>
    <property type="molecule type" value="Genomic_DNA"/>
</dbReference>
<proteinExistence type="predicted"/>
<sequence>MTVSGSSDTDRFPVTAIGCLLAPAGLNYVMSGATVWIYSTSGGHPLSDRSDLRFTVHGGERIPFSVDGLLDYLPALSLVGALLKAETEQLAQERAAIDLPYGIRDHLTEAGAAVPGSGIIEAMLTSAAILEAWKTWSGYSVVDYLSDMVNNGLVILLVEPS</sequence>
<gene>
    <name evidence="1" type="ORF">ACFQO7_32085</name>
</gene>
<dbReference type="RefSeq" id="WP_376809894.1">
    <property type="nucleotide sequence ID" value="NZ_JBHTAC010000050.1"/>
</dbReference>
<reference evidence="2" key="1">
    <citation type="journal article" date="2019" name="Int. J. Syst. Evol. Microbiol.">
        <title>The Global Catalogue of Microorganisms (GCM) 10K type strain sequencing project: providing services to taxonomists for standard genome sequencing and annotation.</title>
        <authorList>
            <consortium name="The Broad Institute Genomics Platform"/>
            <consortium name="The Broad Institute Genome Sequencing Center for Infectious Disease"/>
            <person name="Wu L."/>
            <person name="Ma J."/>
        </authorList>
    </citation>
    <scope>NUCLEOTIDE SEQUENCE [LARGE SCALE GENOMIC DNA]</scope>
    <source>
        <strain evidence="2">CGMCC 1.9106</strain>
    </source>
</reference>